<dbReference type="GO" id="GO:0009360">
    <property type="term" value="C:DNA polymerase III complex"/>
    <property type="evidence" value="ECO:0007669"/>
    <property type="project" value="TreeGrafter"/>
</dbReference>
<dbReference type="RefSeq" id="WP_111529056.1">
    <property type="nucleotide sequence ID" value="NZ_JBHRSG010000003.1"/>
</dbReference>
<dbReference type="NCBIfam" id="NF005677">
    <property type="entry name" value="PRK07471.1"/>
    <property type="match status" value="1"/>
</dbReference>
<name>A0A328AQW1_9CAUL</name>
<dbReference type="InterPro" id="IPR004622">
    <property type="entry name" value="DNA_pol_HolB"/>
</dbReference>
<accession>A0A328AQW1</accession>
<dbReference type="GO" id="GO:0008408">
    <property type="term" value="F:3'-5' exonuclease activity"/>
    <property type="evidence" value="ECO:0007669"/>
    <property type="project" value="InterPro"/>
</dbReference>
<dbReference type="Pfam" id="PF13177">
    <property type="entry name" value="DNA_pol3_delta2"/>
    <property type="match status" value="1"/>
</dbReference>
<gene>
    <name evidence="1" type="ORF">DJ017_12690</name>
</gene>
<dbReference type="PANTHER" id="PTHR11669">
    <property type="entry name" value="REPLICATION FACTOR C / DNA POLYMERASE III GAMMA-TAU SUBUNIT"/>
    <property type="match status" value="1"/>
</dbReference>
<comment type="caution">
    <text evidence="1">The sequence shown here is derived from an EMBL/GenBank/DDBJ whole genome shotgun (WGS) entry which is preliminary data.</text>
</comment>
<dbReference type="EC" id="2.7.7.7" evidence="1"/>
<organism evidence="1 2">
    <name type="scientific">Phenylobacterium soli</name>
    <dbReference type="NCBI Taxonomy" id="2170551"/>
    <lineage>
        <taxon>Bacteria</taxon>
        <taxon>Pseudomonadati</taxon>
        <taxon>Pseudomonadota</taxon>
        <taxon>Alphaproteobacteria</taxon>
        <taxon>Caulobacterales</taxon>
        <taxon>Caulobacteraceae</taxon>
        <taxon>Phenylobacterium</taxon>
    </lineage>
</organism>
<dbReference type="PANTHER" id="PTHR11669:SF8">
    <property type="entry name" value="DNA POLYMERASE III SUBUNIT DELTA"/>
    <property type="match status" value="1"/>
</dbReference>
<evidence type="ECO:0000313" key="2">
    <source>
        <dbReference type="Proteomes" id="UP000249254"/>
    </source>
</evidence>
<dbReference type="Gene3D" id="3.40.50.300">
    <property type="entry name" value="P-loop containing nucleotide triphosphate hydrolases"/>
    <property type="match status" value="1"/>
</dbReference>
<keyword evidence="2" id="KW-1185">Reference proteome</keyword>
<dbReference type="SUPFAM" id="SSF52540">
    <property type="entry name" value="P-loop containing nucleoside triphosphate hydrolases"/>
    <property type="match status" value="1"/>
</dbReference>
<keyword evidence="1" id="KW-0808">Transferase</keyword>
<protein>
    <submittedName>
        <fullName evidence="1">DNA polymerase III subunit delta</fullName>
        <ecNumber evidence="1">2.7.7.7</ecNumber>
    </submittedName>
</protein>
<dbReference type="AlphaFoldDB" id="A0A328AQW1"/>
<proteinExistence type="predicted"/>
<dbReference type="InterPro" id="IPR027417">
    <property type="entry name" value="P-loop_NTPase"/>
</dbReference>
<dbReference type="NCBIfam" id="TIGR00678">
    <property type="entry name" value="holB"/>
    <property type="match status" value="1"/>
</dbReference>
<dbReference type="GO" id="GO:0003887">
    <property type="term" value="F:DNA-directed DNA polymerase activity"/>
    <property type="evidence" value="ECO:0007669"/>
    <property type="project" value="UniProtKB-EC"/>
</dbReference>
<dbReference type="EMBL" id="QFYQ01000001">
    <property type="protein sequence ID" value="RAK55308.1"/>
    <property type="molecule type" value="Genomic_DNA"/>
</dbReference>
<keyword evidence="1" id="KW-0548">Nucleotidyltransferase</keyword>
<dbReference type="InterPro" id="IPR050238">
    <property type="entry name" value="DNA_Rep/Repair_Clamp_Loader"/>
</dbReference>
<sequence>MAEVEVPHPREVFELEGHVAEEEAFEASRARGRLHHAWLLTGPEGVGKATFAYRAARRLLGAAPDPSHGVLGADPEHPVSRQVAARSHPDLLVLERVGEDGKPRKVIPVDDARRLSEFFSKSPASAPHRVAIIDAADDLNMNAANALLKTLEEPPPRGVLLMVSHSPGRLLATIRSRCRRLAFQPLDLEVAAEFVRRRADVNTEEALRLASMGQGAPGRALQLAAAGAIVVDDAARAILAELPRLDESLALSLADRFRGGEGPTQFNLLFERLAERVHAQASRLAEEGVGPLDRWAQAWETLQRLPREVEALNLDRTDALFSALTELRQAARA</sequence>
<dbReference type="OrthoDB" id="9810148at2"/>
<dbReference type="GO" id="GO:0006261">
    <property type="term" value="P:DNA-templated DNA replication"/>
    <property type="evidence" value="ECO:0007669"/>
    <property type="project" value="TreeGrafter"/>
</dbReference>
<reference evidence="2" key="1">
    <citation type="submission" date="2018-05" db="EMBL/GenBank/DDBJ databases">
        <authorList>
            <person name="Li X."/>
        </authorList>
    </citation>
    <scope>NUCLEOTIDE SEQUENCE [LARGE SCALE GENOMIC DNA]</scope>
    <source>
        <strain evidence="2">LX32</strain>
    </source>
</reference>
<evidence type="ECO:0000313" key="1">
    <source>
        <dbReference type="EMBL" id="RAK55308.1"/>
    </source>
</evidence>
<dbReference type="Proteomes" id="UP000249254">
    <property type="component" value="Unassembled WGS sequence"/>
</dbReference>